<reference evidence="3 4" key="1">
    <citation type="journal article" date="2015" name="Genome Biol. Evol.">
        <title>Phylogenomic analyses indicate that early fungi evolved digesting cell walls of algal ancestors of land plants.</title>
        <authorList>
            <person name="Chang Y."/>
            <person name="Wang S."/>
            <person name="Sekimoto S."/>
            <person name="Aerts A.L."/>
            <person name="Choi C."/>
            <person name="Clum A."/>
            <person name="LaButti K.M."/>
            <person name="Lindquist E.A."/>
            <person name="Yee Ngan C."/>
            <person name="Ohm R.A."/>
            <person name="Salamov A.A."/>
            <person name="Grigoriev I.V."/>
            <person name="Spatafora J.W."/>
            <person name="Berbee M.L."/>
        </authorList>
    </citation>
    <scope>NUCLEOTIDE SEQUENCE [LARGE SCALE GENOMIC DNA]</scope>
    <source>
        <strain evidence="3 4">JEL478</strain>
    </source>
</reference>
<feature type="compositionally biased region" description="Low complexity" evidence="1">
    <location>
        <begin position="1065"/>
        <end position="1079"/>
    </location>
</feature>
<organism evidence="3 4">
    <name type="scientific">Gonapodya prolifera (strain JEL478)</name>
    <name type="common">Monoblepharis prolifera</name>
    <dbReference type="NCBI Taxonomy" id="1344416"/>
    <lineage>
        <taxon>Eukaryota</taxon>
        <taxon>Fungi</taxon>
        <taxon>Fungi incertae sedis</taxon>
        <taxon>Chytridiomycota</taxon>
        <taxon>Chytridiomycota incertae sedis</taxon>
        <taxon>Monoblepharidomycetes</taxon>
        <taxon>Monoblepharidales</taxon>
        <taxon>Gonapodyaceae</taxon>
        <taxon>Gonapodya</taxon>
    </lineage>
</organism>
<feature type="region of interest" description="Disordered" evidence="1">
    <location>
        <begin position="939"/>
        <end position="978"/>
    </location>
</feature>
<dbReference type="AlphaFoldDB" id="A0A139AD61"/>
<keyword evidence="4" id="KW-1185">Reference proteome</keyword>
<dbReference type="InterPro" id="IPR011333">
    <property type="entry name" value="SKP1/BTB/POZ_sf"/>
</dbReference>
<evidence type="ECO:0000313" key="4">
    <source>
        <dbReference type="Proteomes" id="UP000070544"/>
    </source>
</evidence>
<feature type="compositionally biased region" description="Low complexity" evidence="1">
    <location>
        <begin position="66"/>
        <end position="84"/>
    </location>
</feature>
<feature type="compositionally biased region" description="Polar residues" evidence="1">
    <location>
        <begin position="296"/>
        <end position="307"/>
    </location>
</feature>
<feature type="compositionally biased region" description="Polar residues" evidence="1">
    <location>
        <begin position="956"/>
        <end position="965"/>
    </location>
</feature>
<feature type="compositionally biased region" description="Low complexity" evidence="1">
    <location>
        <begin position="413"/>
        <end position="428"/>
    </location>
</feature>
<feature type="region of interest" description="Disordered" evidence="1">
    <location>
        <begin position="444"/>
        <end position="515"/>
    </location>
</feature>
<feature type="region of interest" description="Disordered" evidence="1">
    <location>
        <begin position="1"/>
        <end position="432"/>
    </location>
</feature>
<dbReference type="EMBL" id="KQ965767">
    <property type="protein sequence ID" value="KXS14752.1"/>
    <property type="molecule type" value="Genomic_DNA"/>
</dbReference>
<dbReference type="SUPFAM" id="SSF54695">
    <property type="entry name" value="POZ domain"/>
    <property type="match status" value="1"/>
</dbReference>
<evidence type="ECO:0000256" key="1">
    <source>
        <dbReference type="SAM" id="MobiDB-lite"/>
    </source>
</evidence>
<dbReference type="Gene3D" id="3.30.710.10">
    <property type="entry name" value="Potassium Channel Kv1.1, Chain A"/>
    <property type="match status" value="1"/>
</dbReference>
<feature type="compositionally biased region" description="Basic and acidic residues" evidence="1">
    <location>
        <begin position="1110"/>
        <end position="1119"/>
    </location>
</feature>
<feature type="compositionally biased region" description="Low complexity" evidence="1">
    <location>
        <begin position="129"/>
        <end position="144"/>
    </location>
</feature>
<dbReference type="Proteomes" id="UP000070544">
    <property type="component" value="Unassembled WGS sequence"/>
</dbReference>
<feature type="compositionally biased region" description="Basic and acidic residues" evidence="1">
    <location>
        <begin position="281"/>
        <end position="295"/>
    </location>
</feature>
<feature type="compositionally biased region" description="Basic and acidic residues" evidence="1">
    <location>
        <begin position="1045"/>
        <end position="1058"/>
    </location>
</feature>
<feature type="compositionally biased region" description="Polar residues" evidence="1">
    <location>
        <begin position="359"/>
        <end position="371"/>
    </location>
</feature>
<feature type="compositionally biased region" description="Low complexity" evidence="1">
    <location>
        <begin position="160"/>
        <end position="170"/>
    </location>
</feature>
<feature type="compositionally biased region" description="Polar residues" evidence="1">
    <location>
        <begin position="89"/>
        <end position="123"/>
    </location>
</feature>
<feature type="compositionally biased region" description="Gly residues" evidence="1">
    <location>
        <begin position="489"/>
        <end position="513"/>
    </location>
</feature>
<feature type="region of interest" description="Disordered" evidence="1">
    <location>
        <begin position="993"/>
        <end position="1132"/>
    </location>
</feature>
<evidence type="ECO:0000259" key="2">
    <source>
        <dbReference type="PROSITE" id="PS50097"/>
    </source>
</evidence>
<accession>A0A139AD61</accession>
<proteinExistence type="predicted"/>
<dbReference type="Pfam" id="PF00651">
    <property type="entry name" value="BTB"/>
    <property type="match status" value="1"/>
</dbReference>
<feature type="compositionally biased region" description="Low complexity" evidence="1">
    <location>
        <begin position="266"/>
        <end position="280"/>
    </location>
</feature>
<name>A0A139AD61_GONPJ</name>
<dbReference type="CDD" id="cd18186">
    <property type="entry name" value="BTB_POZ_ZBTB_KLHL-like"/>
    <property type="match status" value="1"/>
</dbReference>
<feature type="compositionally biased region" description="Basic and acidic residues" evidence="1">
    <location>
        <begin position="1015"/>
        <end position="1025"/>
    </location>
</feature>
<dbReference type="PROSITE" id="PS50097">
    <property type="entry name" value="BTB"/>
    <property type="match status" value="1"/>
</dbReference>
<sequence>MDSYGRSGVRGASFDSSRPKMSFDGGRQQEQKSGGLSGRLSFRSWQNPLKALVRRRSKADDPQPPQQSQSARLASSISSPSSPIVTDSFYYSTQSPSTPRSTASLPLAKSNSILRRAVSQSNLTEREQQANAQAMAYAQRQQRALTDSPHLGATVPPPRMSMSASRSAPSGFDTPRQAAKLAVQRPAPNDGGSGAGAHRMSMNIPRAHDDIAPPRKSMSAPRPDRSPQPPPAEFNEYGNPRDRDSSAGNVPPPYVPPGHQRPHGAPPASGQSAYSSQQQSLDRDRERDRDRDSRQPETPTKSISSSRDQSRGRHPGAIDPRGPRDPSRGRPSPAAGLKEGPPSSTPREQSRGRRVDPPQQDSLPRQQNSLPWHSDHQQLPTAGGPDSPRRTKSPPLPFNRTSATDLDPSATHPPVIDPTDPTEPTEGDPVIHDLPLVGTLTRAMSASSNPGAPPPPQPQQPLLRIPSTRVGNATTATSFPMLVPQRGSIGEGTGTGAGAGGGKGQGKGEGQGQGEERSFLSYMRDTLFVDAALKIENAEREIVTAPVHRIVLAQRSPFFKSLFVQTQPTELTPHGLPIFPLPILPAHKSLHAVVYRILVWTYSMSDTDPTLTGPKWDVVAGTRRLAELFELAPLKAQADALLLEVISSPATTLPDLASIGVEARKWELKDVSMLATNRLIALLREPSTADSTLSSLTAQKFGFLLDSVDPSSHFDFIRRYISVQYQAGRLLGQDERAALWLRVNFDGMPLSELEAAFLDENTPVDLVAAAAARRISSEDGAQLLTAFSPDLFYSALEAATSAARDGPAAVVTGGAPPVRVWSAGEAYKAVRTYVMNHGGLDEDIKADLWSKVDFSELTLEELTDAGEEGLAPSASLLAAMVTKLRPISSGRQGSATLFSTKSSLQGSISSDTLVRGGGSRGVRWRSSLLSAGSGDGSLVVGASGMPQDAPDAGSVLSGQESTDQSAYLPYGGYNPSEQEIGASNVAEMLLRDESQAEDEEDGPPPVPSKTLYSVPHEESRMDSRGQPRSQRGPRQEESYGSQYRDQIRRERSAERVDSRSYMAPQQYSQQVQQQYLDPQQGHRAQHGRKVSGGSVASGSSYGQGSYQQSGRERERERRRSQMSGDMVDVRAA</sequence>
<gene>
    <name evidence="3" type="ORF">M427DRAFT_135638</name>
</gene>
<feature type="compositionally biased region" description="Low complexity" evidence="1">
    <location>
        <begin position="1091"/>
        <end position="1109"/>
    </location>
</feature>
<feature type="compositionally biased region" description="Polar residues" evidence="1">
    <location>
        <begin position="469"/>
        <end position="478"/>
    </location>
</feature>
<dbReference type="InterPro" id="IPR000210">
    <property type="entry name" value="BTB/POZ_dom"/>
</dbReference>
<feature type="domain" description="BTB" evidence="2">
    <location>
        <begin position="529"/>
        <end position="606"/>
    </location>
</feature>
<evidence type="ECO:0000313" key="3">
    <source>
        <dbReference type="EMBL" id="KXS14752.1"/>
    </source>
</evidence>
<dbReference type="OrthoDB" id="10517534at2759"/>
<protein>
    <recommendedName>
        <fullName evidence="2">BTB domain-containing protein</fullName>
    </recommendedName>
</protein>